<keyword evidence="2" id="KW-1185">Reference proteome</keyword>
<dbReference type="EMBL" id="AP019368">
    <property type="protein sequence ID" value="BBH51812.1"/>
    <property type="molecule type" value="Genomic_DNA"/>
</dbReference>
<reference evidence="1 2" key="1">
    <citation type="submission" date="2018-12" db="EMBL/GenBank/DDBJ databases">
        <title>Rubrispira sanarue gen. nov., sp., nov., a member of the order Silvanigrellales, isolated from a brackish lake in Hamamatsu Japan.</title>
        <authorList>
            <person name="Maejima Y."/>
            <person name="Iino T."/>
            <person name="Muraguchi Y."/>
            <person name="Fukuda K."/>
            <person name="Nojiri H."/>
            <person name="Ohkuma M."/>
            <person name="Moriuchi R."/>
            <person name="Dohra H."/>
            <person name="Kimbara K."/>
            <person name="Shintani M."/>
        </authorList>
    </citation>
    <scope>NUCLEOTIDE SEQUENCE [LARGE SCALE GENOMIC DNA]</scope>
    <source>
        <strain evidence="1 2">RF1110005</strain>
    </source>
</reference>
<protein>
    <submittedName>
        <fullName evidence="1">Uncharacterized protein</fullName>
    </submittedName>
</protein>
<gene>
    <name evidence="1" type="ORF">JCM31447_02330</name>
</gene>
<dbReference type="Proteomes" id="UP000291236">
    <property type="component" value="Chromosome"/>
</dbReference>
<organism evidence="1 2">
    <name type="scientific">Fluviispira sanaruensis</name>
    <dbReference type="NCBI Taxonomy" id="2493639"/>
    <lineage>
        <taxon>Bacteria</taxon>
        <taxon>Pseudomonadati</taxon>
        <taxon>Bdellovibrionota</taxon>
        <taxon>Oligoflexia</taxon>
        <taxon>Silvanigrellales</taxon>
        <taxon>Silvanigrellaceae</taxon>
        <taxon>Fluviispira</taxon>
    </lineage>
</organism>
<name>A0A4P2VSL5_FLUSA</name>
<dbReference type="KEGG" id="sbf:JCM31447_02330"/>
<proteinExistence type="predicted"/>
<accession>A0A4P2VSL5</accession>
<dbReference type="AlphaFoldDB" id="A0A4P2VSL5"/>
<evidence type="ECO:0000313" key="1">
    <source>
        <dbReference type="EMBL" id="BBH51812.1"/>
    </source>
</evidence>
<sequence length="56" mass="6491">MNKKSQTDTAPLTSQTQNELIQLLLKKNQENKQKELLKKLLKINSEKKAKYSNCQS</sequence>
<evidence type="ECO:0000313" key="2">
    <source>
        <dbReference type="Proteomes" id="UP000291236"/>
    </source>
</evidence>
<dbReference type="RefSeq" id="WP_172603707.1">
    <property type="nucleotide sequence ID" value="NZ_AP019368.1"/>
</dbReference>